<gene>
    <name evidence="4" type="ORF">EBO15_11715</name>
</gene>
<name>A0A3M2M7L8_9ACTN</name>
<dbReference type="Gene3D" id="3.40.630.30">
    <property type="match status" value="1"/>
</dbReference>
<keyword evidence="5" id="KW-1185">Reference proteome</keyword>
<dbReference type="CDD" id="cd04301">
    <property type="entry name" value="NAT_SF"/>
    <property type="match status" value="1"/>
</dbReference>
<feature type="domain" description="N-acetyltransferase" evidence="3">
    <location>
        <begin position="151"/>
        <end position="290"/>
    </location>
</feature>
<dbReference type="PANTHER" id="PTHR43420">
    <property type="entry name" value="ACETYLTRANSFERASE"/>
    <property type="match status" value="1"/>
</dbReference>
<evidence type="ECO:0000313" key="5">
    <source>
        <dbReference type="Proteomes" id="UP000282674"/>
    </source>
</evidence>
<dbReference type="InterPro" id="IPR016181">
    <property type="entry name" value="Acyl_CoA_acyltransferase"/>
</dbReference>
<protein>
    <submittedName>
        <fullName evidence="4">N-acetyltransferase</fullName>
    </submittedName>
</protein>
<dbReference type="OrthoDB" id="4792644at2"/>
<dbReference type="SUPFAM" id="SSF55729">
    <property type="entry name" value="Acyl-CoA N-acyltransferases (Nat)"/>
    <property type="match status" value="1"/>
</dbReference>
<evidence type="ECO:0000313" key="4">
    <source>
        <dbReference type="EMBL" id="RMI44970.1"/>
    </source>
</evidence>
<accession>A0A3M2M7L8</accession>
<comment type="caution">
    <text evidence="4">The sequence shown here is derived from an EMBL/GenBank/DDBJ whole genome shotgun (WGS) entry which is preliminary data.</text>
</comment>
<dbReference type="Pfam" id="PF00583">
    <property type="entry name" value="Acetyltransf_1"/>
    <property type="match status" value="1"/>
</dbReference>
<proteinExistence type="predicted"/>
<keyword evidence="2" id="KW-0012">Acyltransferase</keyword>
<keyword evidence="1 4" id="KW-0808">Transferase</keyword>
<reference evidence="4 5" key="1">
    <citation type="submission" date="2018-10" db="EMBL/GenBank/DDBJ databases">
        <title>Isolation from soil.</title>
        <authorList>
            <person name="Hu J."/>
        </authorList>
    </citation>
    <scope>NUCLEOTIDE SEQUENCE [LARGE SCALE GENOMIC DNA]</scope>
    <source>
        <strain evidence="4 5">NEAU-Ht49</strain>
    </source>
</reference>
<dbReference type="EMBL" id="RFFG01000016">
    <property type="protein sequence ID" value="RMI44970.1"/>
    <property type="molecule type" value="Genomic_DNA"/>
</dbReference>
<dbReference type="GO" id="GO:0016747">
    <property type="term" value="F:acyltransferase activity, transferring groups other than amino-acyl groups"/>
    <property type="evidence" value="ECO:0007669"/>
    <property type="project" value="InterPro"/>
</dbReference>
<organism evidence="4 5">
    <name type="scientific">Actinomadura harenae</name>
    <dbReference type="NCBI Taxonomy" id="2483351"/>
    <lineage>
        <taxon>Bacteria</taxon>
        <taxon>Bacillati</taxon>
        <taxon>Actinomycetota</taxon>
        <taxon>Actinomycetes</taxon>
        <taxon>Streptosporangiales</taxon>
        <taxon>Thermomonosporaceae</taxon>
        <taxon>Actinomadura</taxon>
    </lineage>
</organism>
<dbReference type="InterPro" id="IPR050680">
    <property type="entry name" value="YpeA/RimI_acetyltransf"/>
</dbReference>
<dbReference type="Proteomes" id="UP000282674">
    <property type="component" value="Unassembled WGS sequence"/>
</dbReference>
<evidence type="ECO:0000259" key="3">
    <source>
        <dbReference type="PROSITE" id="PS51186"/>
    </source>
</evidence>
<dbReference type="AlphaFoldDB" id="A0A3M2M7L8"/>
<dbReference type="InterPro" id="IPR000182">
    <property type="entry name" value="GNAT_dom"/>
</dbReference>
<evidence type="ECO:0000256" key="2">
    <source>
        <dbReference type="ARBA" id="ARBA00023315"/>
    </source>
</evidence>
<sequence length="290" mass="31329">MAIVLGKPGVDGLSKAVDVLREWQHDGAPWQLHPGDLGWFWRFGAGATAAAVRTWSRDGRILAVGLLDDPEGNLLRLAIAPAAQRDEELAQQLVQDMTEPERGVLIAGRVCVEAPRDALVQDLLLADGWKPDEPWTPLRLDLTEPVKDPGMRIADIGPEHAHVFAAVLRASFDRSTFTDERWHAMAAGLPFATARCLVAYDDQDNAVAAVTVWSAGPGQPGLLEPMGVHREHRGHGYGKAITLAAAAALQELGSSSALVYTPSSNVGAVATYRSAGFQRLPEIRDLCRDR</sequence>
<dbReference type="PROSITE" id="PS51186">
    <property type="entry name" value="GNAT"/>
    <property type="match status" value="1"/>
</dbReference>
<evidence type="ECO:0000256" key="1">
    <source>
        <dbReference type="ARBA" id="ARBA00022679"/>
    </source>
</evidence>